<accession>A0AAD6UYD7</accession>
<dbReference type="Proteomes" id="UP001219525">
    <property type="component" value="Unassembled WGS sequence"/>
</dbReference>
<keyword evidence="3" id="KW-1185">Reference proteome</keyword>
<dbReference type="AlphaFoldDB" id="A0AAD6UYD7"/>
<protein>
    <submittedName>
        <fullName evidence="2">Uncharacterized protein</fullName>
    </submittedName>
</protein>
<feature type="region of interest" description="Disordered" evidence="1">
    <location>
        <begin position="102"/>
        <end position="125"/>
    </location>
</feature>
<evidence type="ECO:0000313" key="3">
    <source>
        <dbReference type="Proteomes" id="UP001219525"/>
    </source>
</evidence>
<proteinExistence type="predicted"/>
<feature type="region of interest" description="Disordered" evidence="1">
    <location>
        <begin position="44"/>
        <end position="84"/>
    </location>
</feature>
<feature type="compositionally biased region" description="Polar residues" evidence="1">
    <location>
        <begin position="369"/>
        <end position="380"/>
    </location>
</feature>
<gene>
    <name evidence="2" type="ORF">GGX14DRAFT_402660</name>
</gene>
<reference evidence="2" key="1">
    <citation type="submission" date="2023-03" db="EMBL/GenBank/DDBJ databases">
        <title>Massive genome expansion in bonnet fungi (Mycena s.s.) driven by repeated elements and novel gene families across ecological guilds.</title>
        <authorList>
            <consortium name="Lawrence Berkeley National Laboratory"/>
            <person name="Harder C.B."/>
            <person name="Miyauchi S."/>
            <person name="Viragh M."/>
            <person name="Kuo A."/>
            <person name="Thoen E."/>
            <person name="Andreopoulos B."/>
            <person name="Lu D."/>
            <person name="Skrede I."/>
            <person name="Drula E."/>
            <person name="Henrissat B."/>
            <person name="Morin E."/>
            <person name="Kohler A."/>
            <person name="Barry K."/>
            <person name="LaButti K."/>
            <person name="Morin E."/>
            <person name="Salamov A."/>
            <person name="Lipzen A."/>
            <person name="Mereny Z."/>
            <person name="Hegedus B."/>
            <person name="Baldrian P."/>
            <person name="Stursova M."/>
            <person name="Weitz H."/>
            <person name="Taylor A."/>
            <person name="Grigoriev I.V."/>
            <person name="Nagy L.G."/>
            <person name="Martin F."/>
            <person name="Kauserud H."/>
        </authorList>
    </citation>
    <scope>NUCLEOTIDE SEQUENCE</scope>
    <source>
        <strain evidence="2">9144</strain>
    </source>
</reference>
<evidence type="ECO:0000313" key="2">
    <source>
        <dbReference type="EMBL" id="KAJ7197429.1"/>
    </source>
</evidence>
<name>A0AAD6UYD7_9AGAR</name>
<sequence>MGGVRRAQAPCRAPTAKDAGCARTARGAWRRRGADVQTAQGPICRRRGGRANGAGDVETAPAEVQRTQAARRRRGLRADSAGGVQEAGARWRRWHGGVQTTLGARRRRWGRRRRRGRGADGREVQPARVTCTGDVEDAEGVQTAWGGVQTARGACRGRGRRVEDARGVQTARGACKRREVTWKRRGWPGGVAEDAGGAQTVWFACRQREIIQSDTSSSLSSISASLGPLVALKYLIKPASMPPHGNLKHKTSAINSQDLDSIRFDGDQDVNVRGVADLIAECNTSLKDALDVFGVLSGIIAAMIMAEMQRNVCAPRRRHPRSASAPHALVHRRHGSTATLAGSDDSREGGKWKKRRTSSLMRCSLRPASPNTPVPVQQDSAPHPFPAPATFLDVSDRPHRGPRARGRQRTLTALGELRGCAAPRARRMTWDSTSMRAPGSALVLGGVLMEEPGADERNVLAVLDSY</sequence>
<feature type="region of interest" description="Disordered" evidence="1">
    <location>
        <begin position="315"/>
        <end position="407"/>
    </location>
</feature>
<comment type="caution">
    <text evidence="2">The sequence shown here is derived from an EMBL/GenBank/DDBJ whole genome shotgun (WGS) entry which is preliminary data.</text>
</comment>
<organism evidence="2 3">
    <name type="scientific">Mycena pura</name>
    <dbReference type="NCBI Taxonomy" id="153505"/>
    <lineage>
        <taxon>Eukaryota</taxon>
        <taxon>Fungi</taxon>
        <taxon>Dikarya</taxon>
        <taxon>Basidiomycota</taxon>
        <taxon>Agaricomycotina</taxon>
        <taxon>Agaricomycetes</taxon>
        <taxon>Agaricomycetidae</taxon>
        <taxon>Agaricales</taxon>
        <taxon>Marasmiineae</taxon>
        <taxon>Mycenaceae</taxon>
        <taxon>Mycena</taxon>
    </lineage>
</organism>
<evidence type="ECO:0000256" key="1">
    <source>
        <dbReference type="SAM" id="MobiDB-lite"/>
    </source>
</evidence>
<feature type="compositionally biased region" description="Basic residues" evidence="1">
    <location>
        <begin position="104"/>
        <end position="116"/>
    </location>
</feature>
<dbReference type="EMBL" id="JARJCW010000078">
    <property type="protein sequence ID" value="KAJ7197429.1"/>
    <property type="molecule type" value="Genomic_DNA"/>
</dbReference>